<feature type="domain" description="Glycosyl hydrolases family 2 sugar binding" evidence="7">
    <location>
        <begin position="32"/>
        <end position="146"/>
    </location>
</feature>
<protein>
    <submittedName>
        <fullName evidence="8">Glycoside hydrolase family 2 protein</fullName>
    </submittedName>
</protein>
<feature type="compositionally biased region" description="Polar residues" evidence="4">
    <location>
        <begin position="1"/>
        <end position="16"/>
    </location>
</feature>
<dbReference type="SUPFAM" id="SSF49785">
    <property type="entry name" value="Galactose-binding domain-like"/>
    <property type="match status" value="1"/>
</dbReference>
<dbReference type="Gene3D" id="2.60.120.260">
    <property type="entry name" value="Galactose-binding domain-like"/>
    <property type="match status" value="1"/>
</dbReference>
<dbReference type="InterPro" id="IPR017853">
    <property type="entry name" value="GH"/>
</dbReference>
<accession>A0ABV9I9Y8</accession>
<sequence>MDDQSGQPSSTAQPPSSRLHPRPQLTRERWDDLCGVWRFAHDDGDRGLQERWFERPDVFDQDITVPYPPESRASGLRATGYHPVVWYCRSVSLGPQEEGGRVLLHFGAVDYRARVWINGQLVAEHEGGHTPFTADITGALQGSGPQVIVVRAEDDPHDLAQPRGKQDWERQPHSIWYHRTTGIWQPVWLEYVPQTFIAGLRWTPDVEHGRLGLHIRLNRTPDQPLRVRVRLSLRGARLADDTYTLDGRELTRELVLHRMQFKDERSDILWSPGRPNLIDVQLTLLDEDRVVDEVGSYVGMRTVGVRDGRFQLNGSAYYLRLVLAQNYWPESHLAAPDEAALRREVELVKALGFNGIRIHQKVEDPRFLYWCDVLGLMVWGEMANAYIFTPEAQYRLTREWQDVLLRDYNHPCIVTWVPVNESWGVPNLEGDRAQRAFVRGLYHLTAALDPTRPVIGNDGWEVVEGDILGVHDYALDGDTLRERYGSAEALEHTLQAVQPARRNFYLAGHHRKGEPVMLTEFGGLSHAPGDAEHWWGYGTLPDTQALLQSYEDLLNAVLDSPVIAGFCYTQLTDTEQETNGLLRADRTPKLDPAQIRAVTTRVSKAVQHDVIAEIHALADERQRARLRAQQALEDE</sequence>
<comment type="similarity">
    <text evidence="1">Belongs to the glycosyl hydrolase 2 family.</text>
</comment>
<dbReference type="Pfam" id="PF00703">
    <property type="entry name" value="Glyco_hydro_2"/>
    <property type="match status" value="1"/>
</dbReference>
<evidence type="ECO:0000256" key="2">
    <source>
        <dbReference type="ARBA" id="ARBA00022801"/>
    </source>
</evidence>
<dbReference type="InterPro" id="IPR008979">
    <property type="entry name" value="Galactose-bd-like_sf"/>
</dbReference>
<reference evidence="9" key="1">
    <citation type="journal article" date="2019" name="Int. J. Syst. Evol. Microbiol.">
        <title>The Global Catalogue of Microorganisms (GCM) 10K type strain sequencing project: providing services to taxonomists for standard genome sequencing and annotation.</title>
        <authorList>
            <consortium name="The Broad Institute Genomics Platform"/>
            <consortium name="The Broad Institute Genome Sequencing Center for Infectious Disease"/>
            <person name="Wu L."/>
            <person name="Ma J."/>
        </authorList>
    </citation>
    <scope>NUCLEOTIDE SEQUENCE [LARGE SCALE GENOMIC DNA]</scope>
    <source>
        <strain evidence="9">CCUG 55995</strain>
    </source>
</reference>
<dbReference type="Proteomes" id="UP001595952">
    <property type="component" value="Unassembled WGS sequence"/>
</dbReference>
<name>A0ABV9I9Y8_9DEIO</name>
<feature type="domain" description="Glycoside hydrolase family 2 immunoglobulin-like beta-sandwich" evidence="5">
    <location>
        <begin position="195"/>
        <end position="301"/>
    </location>
</feature>
<evidence type="ECO:0000313" key="9">
    <source>
        <dbReference type="Proteomes" id="UP001595952"/>
    </source>
</evidence>
<dbReference type="RefSeq" id="WP_380061835.1">
    <property type="nucleotide sequence ID" value="NZ_JBHSEI010000007.1"/>
</dbReference>
<feature type="domain" description="Glycoside hydrolase family 2 catalytic" evidence="6">
    <location>
        <begin position="303"/>
        <end position="601"/>
    </location>
</feature>
<dbReference type="InterPro" id="IPR006102">
    <property type="entry name" value="Ig-like_GH2"/>
</dbReference>
<feature type="region of interest" description="Disordered" evidence="4">
    <location>
        <begin position="1"/>
        <end position="24"/>
    </location>
</feature>
<organism evidence="8 9">
    <name type="scientific">Deinococcus hohokamensis</name>
    <dbReference type="NCBI Taxonomy" id="309883"/>
    <lineage>
        <taxon>Bacteria</taxon>
        <taxon>Thermotogati</taxon>
        <taxon>Deinococcota</taxon>
        <taxon>Deinococci</taxon>
        <taxon>Deinococcales</taxon>
        <taxon>Deinococcaceae</taxon>
        <taxon>Deinococcus</taxon>
    </lineage>
</organism>
<keyword evidence="2 8" id="KW-0378">Hydrolase</keyword>
<dbReference type="InterPro" id="IPR006104">
    <property type="entry name" value="Glyco_hydro_2_N"/>
</dbReference>
<proteinExistence type="inferred from homology"/>
<dbReference type="InterPro" id="IPR036156">
    <property type="entry name" value="Beta-gal/glucu_dom_sf"/>
</dbReference>
<dbReference type="GO" id="GO:0016787">
    <property type="term" value="F:hydrolase activity"/>
    <property type="evidence" value="ECO:0007669"/>
    <property type="project" value="UniProtKB-KW"/>
</dbReference>
<dbReference type="InterPro" id="IPR006103">
    <property type="entry name" value="Glyco_hydro_2_cat"/>
</dbReference>
<dbReference type="Pfam" id="PF02836">
    <property type="entry name" value="Glyco_hydro_2_C"/>
    <property type="match status" value="1"/>
</dbReference>
<dbReference type="InterPro" id="IPR013783">
    <property type="entry name" value="Ig-like_fold"/>
</dbReference>
<dbReference type="Gene3D" id="3.20.20.80">
    <property type="entry name" value="Glycosidases"/>
    <property type="match status" value="1"/>
</dbReference>
<keyword evidence="9" id="KW-1185">Reference proteome</keyword>
<evidence type="ECO:0000256" key="1">
    <source>
        <dbReference type="ARBA" id="ARBA00007401"/>
    </source>
</evidence>
<dbReference type="Gene3D" id="2.60.40.10">
    <property type="entry name" value="Immunoglobulins"/>
    <property type="match status" value="1"/>
</dbReference>
<dbReference type="PANTHER" id="PTHR42732:SF2">
    <property type="entry name" value="BETA-MANNOSIDASE"/>
    <property type="match status" value="1"/>
</dbReference>
<evidence type="ECO:0000259" key="6">
    <source>
        <dbReference type="Pfam" id="PF02836"/>
    </source>
</evidence>
<comment type="caution">
    <text evidence="8">The sequence shown here is derived from an EMBL/GenBank/DDBJ whole genome shotgun (WGS) entry which is preliminary data.</text>
</comment>
<dbReference type="SUPFAM" id="SSF49303">
    <property type="entry name" value="beta-Galactosidase/glucuronidase domain"/>
    <property type="match status" value="1"/>
</dbReference>
<dbReference type="InterPro" id="IPR051913">
    <property type="entry name" value="GH2_Domain-Containing"/>
</dbReference>
<evidence type="ECO:0000313" key="8">
    <source>
        <dbReference type="EMBL" id="MFC4638832.1"/>
    </source>
</evidence>
<dbReference type="EMBL" id="JBHSEI010000007">
    <property type="protein sequence ID" value="MFC4638832.1"/>
    <property type="molecule type" value="Genomic_DNA"/>
</dbReference>
<evidence type="ECO:0000256" key="4">
    <source>
        <dbReference type="SAM" id="MobiDB-lite"/>
    </source>
</evidence>
<evidence type="ECO:0000256" key="3">
    <source>
        <dbReference type="ARBA" id="ARBA00023295"/>
    </source>
</evidence>
<evidence type="ECO:0000259" key="5">
    <source>
        <dbReference type="Pfam" id="PF00703"/>
    </source>
</evidence>
<dbReference type="Pfam" id="PF02837">
    <property type="entry name" value="Glyco_hydro_2_N"/>
    <property type="match status" value="1"/>
</dbReference>
<dbReference type="SUPFAM" id="SSF51445">
    <property type="entry name" value="(Trans)glycosidases"/>
    <property type="match status" value="1"/>
</dbReference>
<dbReference type="PANTHER" id="PTHR42732">
    <property type="entry name" value="BETA-GALACTOSIDASE"/>
    <property type="match status" value="1"/>
</dbReference>
<keyword evidence="3" id="KW-0326">Glycosidase</keyword>
<gene>
    <name evidence="8" type="ORF">ACFO0D_10805</name>
</gene>
<evidence type="ECO:0000259" key="7">
    <source>
        <dbReference type="Pfam" id="PF02837"/>
    </source>
</evidence>